<dbReference type="STRING" id="7719.ENSCINP00000035695"/>
<reference evidence="3" key="4">
    <citation type="submission" date="2025-09" db="UniProtKB">
        <authorList>
            <consortium name="Ensembl"/>
        </authorList>
    </citation>
    <scope>IDENTIFICATION</scope>
</reference>
<name>H2Y1B1_CIOIN</name>
<dbReference type="InterPro" id="IPR019510">
    <property type="entry name" value="AKAP7-like_phosphoesterase"/>
</dbReference>
<dbReference type="GO" id="GO:0034237">
    <property type="term" value="F:protein kinase A regulatory subunit binding"/>
    <property type="evidence" value="ECO:0000318"/>
    <property type="project" value="GO_Central"/>
</dbReference>
<dbReference type="PANTHER" id="PTHR15934:SF2">
    <property type="entry name" value="A-KINASE ANCHOR PROTEIN 7-LIKE PHOSPHOESTERASE DOMAIN-CONTAINING PROTEIN"/>
    <property type="match status" value="1"/>
</dbReference>
<dbReference type="AlphaFoldDB" id="H2Y1B1"/>
<proteinExistence type="predicted"/>
<dbReference type="InParanoid" id="H2Y1B1"/>
<dbReference type="Proteomes" id="UP000008144">
    <property type="component" value="Chromosome 12"/>
</dbReference>
<dbReference type="InterPro" id="IPR052641">
    <property type="entry name" value="AKAP7_isoform_gamma"/>
</dbReference>
<organism evidence="3 4">
    <name type="scientific">Ciona intestinalis</name>
    <name type="common">Transparent sea squirt</name>
    <name type="synonym">Ascidia intestinalis</name>
    <dbReference type="NCBI Taxonomy" id="7719"/>
    <lineage>
        <taxon>Eukaryota</taxon>
        <taxon>Metazoa</taxon>
        <taxon>Chordata</taxon>
        <taxon>Tunicata</taxon>
        <taxon>Ascidiacea</taxon>
        <taxon>Phlebobranchia</taxon>
        <taxon>Cionidae</taxon>
        <taxon>Ciona</taxon>
    </lineage>
</organism>
<dbReference type="Ensembl" id="ENSCINT00000030313.1">
    <property type="protein sequence ID" value="ENSCINP00000035695.1"/>
    <property type="gene ID" value="ENSCING00000018486.1"/>
</dbReference>
<evidence type="ECO:0000259" key="2">
    <source>
        <dbReference type="Pfam" id="PF10469"/>
    </source>
</evidence>
<dbReference type="Gene3D" id="3.90.1140.10">
    <property type="entry name" value="Cyclic phosphodiesterase"/>
    <property type="match status" value="1"/>
</dbReference>
<sequence>MGKNIKTTEDSNEKDFEKRKRKKRKKKLNDEPGDKTRKLRPNYFIGVRINNPQILGKIRAIQNIVVGRETQLSKTIVPFSTSHVTLSVFHLKEKDDLKRACTVFHNSVDQIRNILNNEPPQFTVAGVGNFRHQVMFAQIRDNNGLELLTKTAEYLDNQMSEFRNSEDKAFKPHLTIMKLSKMFGAKRFKIKKISPSLYEDFVETNFGDEIINRIELLSMLKPKQRDGYYHSEAEICIG</sequence>
<dbReference type="PANTHER" id="PTHR15934">
    <property type="entry name" value="RNA 2',3'-CYCLIC PHOSPHODIESTERASE"/>
    <property type="match status" value="1"/>
</dbReference>
<accession>H2Y1B1</accession>
<feature type="compositionally biased region" description="Basic and acidic residues" evidence="1">
    <location>
        <begin position="1"/>
        <end position="18"/>
    </location>
</feature>
<dbReference type="FunFam" id="3.90.1140.10:FF:000011">
    <property type="entry name" value="AKAP7 2'5' RNA ligase-like domain containing protein"/>
    <property type="match status" value="1"/>
</dbReference>
<evidence type="ECO:0000313" key="4">
    <source>
        <dbReference type="Proteomes" id="UP000008144"/>
    </source>
</evidence>
<dbReference type="Pfam" id="PF10469">
    <property type="entry name" value="AKAP7_NLS"/>
    <property type="match status" value="1"/>
</dbReference>
<dbReference type="OMA" id="HCESSII"/>
<dbReference type="EMBL" id="EAAA01000908">
    <property type="status" value="NOT_ANNOTATED_CDS"/>
    <property type="molecule type" value="Genomic_DNA"/>
</dbReference>
<dbReference type="InterPro" id="IPR009097">
    <property type="entry name" value="Cyclic_Pdiesterase"/>
</dbReference>
<dbReference type="GeneTree" id="ENSGT00940000167189"/>
<dbReference type="SUPFAM" id="SSF55144">
    <property type="entry name" value="LigT-like"/>
    <property type="match status" value="1"/>
</dbReference>
<feature type="domain" description="A-kinase anchor protein 7-like phosphoesterase" evidence="2">
    <location>
        <begin position="41"/>
        <end position="235"/>
    </location>
</feature>
<dbReference type="GO" id="GO:0005829">
    <property type="term" value="C:cytosol"/>
    <property type="evidence" value="ECO:0000318"/>
    <property type="project" value="GO_Central"/>
</dbReference>
<evidence type="ECO:0000256" key="1">
    <source>
        <dbReference type="SAM" id="MobiDB-lite"/>
    </source>
</evidence>
<feature type="region of interest" description="Disordered" evidence="1">
    <location>
        <begin position="1"/>
        <end position="37"/>
    </location>
</feature>
<keyword evidence="4" id="KW-1185">Reference proteome</keyword>
<reference evidence="4" key="1">
    <citation type="journal article" date="2002" name="Science">
        <title>The draft genome of Ciona intestinalis: insights into chordate and vertebrate origins.</title>
        <authorList>
            <person name="Dehal P."/>
            <person name="Satou Y."/>
            <person name="Campbell R.K."/>
            <person name="Chapman J."/>
            <person name="Degnan B."/>
            <person name="De Tomaso A."/>
            <person name="Davidson B."/>
            <person name="Di Gregorio A."/>
            <person name="Gelpke M."/>
            <person name="Goodstein D.M."/>
            <person name="Harafuji N."/>
            <person name="Hastings K.E."/>
            <person name="Ho I."/>
            <person name="Hotta K."/>
            <person name="Huang W."/>
            <person name="Kawashima T."/>
            <person name="Lemaire P."/>
            <person name="Martinez D."/>
            <person name="Meinertzhagen I.A."/>
            <person name="Necula S."/>
            <person name="Nonaka M."/>
            <person name="Putnam N."/>
            <person name="Rash S."/>
            <person name="Saiga H."/>
            <person name="Satake M."/>
            <person name="Terry A."/>
            <person name="Yamada L."/>
            <person name="Wang H.G."/>
            <person name="Awazu S."/>
            <person name="Azumi K."/>
            <person name="Boore J."/>
            <person name="Branno M."/>
            <person name="Chin-Bow S."/>
            <person name="DeSantis R."/>
            <person name="Doyle S."/>
            <person name="Francino P."/>
            <person name="Keys D.N."/>
            <person name="Haga S."/>
            <person name="Hayashi H."/>
            <person name="Hino K."/>
            <person name="Imai K.S."/>
            <person name="Inaba K."/>
            <person name="Kano S."/>
            <person name="Kobayashi K."/>
            <person name="Kobayashi M."/>
            <person name="Lee B.I."/>
            <person name="Makabe K.W."/>
            <person name="Manohar C."/>
            <person name="Matassi G."/>
            <person name="Medina M."/>
            <person name="Mochizuki Y."/>
            <person name="Mount S."/>
            <person name="Morishita T."/>
            <person name="Miura S."/>
            <person name="Nakayama A."/>
            <person name="Nishizaka S."/>
            <person name="Nomoto H."/>
            <person name="Ohta F."/>
            <person name="Oishi K."/>
            <person name="Rigoutsos I."/>
            <person name="Sano M."/>
            <person name="Sasaki A."/>
            <person name="Sasakura Y."/>
            <person name="Shoguchi E."/>
            <person name="Shin-i T."/>
            <person name="Spagnuolo A."/>
            <person name="Stainier D."/>
            <person name="Suzuki M.M."/>
            <person name="Tassy O."/>
            <person name="Takatori N."/>
            <person name="Tokuoka M."/>
            <person name="Yagi K."/>
            <person name="Yoshizaki F."/>
            <person name="Wada S."/>
            <person name="Zhang C."/>
            <person name="Hyatt P.D."/>
            <person name="Larimer F."/>
            <person name="Detter C."/>
            <person name="Doggett N."/>
            <person name="Glavina T."/>
            <person name="Hawkins T."/>
            <person name="Richardson P."/>
            <person name="Lucas S."/>
            <person name="Kohara Y."/>
            <person name="Levine M."/>
            <person name="Satoh N."/>
            <person name="Rokhsar D.S."/>
        </authorList>
    </citation>
    <scope>NUCLEOTIDE SEQUENCE [LARGE SCALE GENOMIC DNA]</scope>
</reference>
<protein>
    <recommendedName>
        <fullName evidence="2">A-kinase anchor protein 7-like phosphoesterase domain-containing protein</fullName>
    </recommendedName>
</protein>
<reference evidence="3" key="2">
    <citation type="journal article" date="2008" name="Genome Biol.">
        <title>Improved genome assembly and evidence-based global gene model set for the chordate Ciona intestinalis: new insight into intron and operon populations.</title>
        <authorList>
            <person name="Satou Y."/>
            <person name="Mineta K."/>
            <person name="Ogasawara M."/>
            <person name="Sasakura Y."/>
            <person name="Shoguchi E."/>
            <person name="Ueno K."/>
            <person name="Yamada L."/>
            <person name="Matsumoto J."/>
            <person name="Wasserscheid J."/>
            <person name="Dewar K."/>
            <person name="Wiley G.B."/>
            <person name="Macmil S.L."/>
            <person name="Roe B.A."/>
            <person name="Zeller R.W."/>
            <person name="Hastings K.E."/>
            <person name="Lemaire P."/>
            <person name="Lindquist E."/>
            <person name="Endo T."/>
            <person name="Hotta K."/>
            <person name="Inaba K."/>
        </authorList>
    </citation>
    <scope>NUCLEOTIDE SEQUENCE [LARGE SCALE GENOMIC DNA]</scope>
    <source>
        <strain evidence="3">wild type</strain>
    </source>
</reference>
<evidence type="ECO:0000313" key="3">
    <source>
        <dbReference type="Ensembl" id="ENSCINP00000035695.1"/>
    </source>
</evidence>
<dbReference type="HOGENOM" id="CLU_052186_1_1_1"/>
<dbReference type="FunCoup" id="H2Y1B1">
    <property type="interactions" value="1"/>
</dbReference>
<reference evidence="3" key="3">
    <citation type="submission" date="2025-08" db="UniProtKB">
        <authorList>
            <consortium name="Ensembl"/>
        </authorList>
    </citation>
    <scope>IDENTIFICATION</scope>
</reference>